<reference evidence="2 3" key="1">
    <citation type="journal article" date="2022" name="Gigascience">
        <title>A chromosome-level genome assembly and annotation of the desert horned lizard, Phrynosoma platyrhinos, provides insight into chromosomal rearrangements among reptiles.</title>
        <authorList>
            <person name="Koochekian N."/>
            <person name="Ascanio A."/>
            <person name="Farleigh K."/>
            <person name="Card D.C."/>
            <person name="Schield D.R."/>
            <person name="Castoe T.A."/>
            <person name="Jezkova T."/>
        </authorList>
    </citation>
    <scope>NUCLEOTIDE SEQUENCE [LARGE SCALE GENOMIC DNA]</scope>
    <source>
        <strain evidence="2">NK-2021</strain>
    </source>
</reference>
<feature type="region of interest" description="Disordered" evidence="1">
    <location>
        <begin position="27"/>
        <end position="61"/>
    </location>
</feature>
<organism evidence="2 3">
    <name type="scientific">Phrynosoma platyrhinos</name>
    <name type="common">Desert horned lizard</name>
    <dbReference type="NCBI Taxonomy" id="52577"/>
    <lineage>
        <taxon>Eukaryota</taxon>
        <taxon>Metazoa</taxon>
        <taxon>Chordata</taxon>
        <taxon>Craniata</taxon>
        <taxon>Vertebrata</taxon>
        <taxon>Euteleostomi</taxon>
        <taxon>Lepidosauria</taxon>
        <taxon>Squamata</taxon>
        <taxon>Bifurcata</taxon>
        <taxon>Unidentata</taxon>
        <taxon>Episquamata</taxon>
        <taxon>Toxicofera</taxon>
        <taxon>Iguania</taxon>
        <taxon>Phrynosomatidae</taxon>
        <taxon>Phrynosomatinae</taxon>
        <taxon>Phrynosoma</taxon>
    </lineage>
</organism>
<evidence type="ECO:0000313" key="3">
    <source>
        <dbReference type="Proteomes" id="UP000826234"/>
    </source>
</evidence>
<evidence type="ECO:0000256" key="1">
    <source>
        <dbReference type="SAM" id="MobiDB-lite"/>
    </source>
</evidence>
<keyword evidence="3" id="KW-1185">Reference proteome</keyword>
<accession>A0ABQ7SRD5</accession>
<proteinExistence type="predicted"/>
<name>A0ABQ7SRD5_PHRPL</name>
<dbReference type="Proteomes" id="UP000826234">
    <property type="component" value="Unassembled WGS sequence"/>
</dbReference>
<comment type="caution">
    <text evidence="2">The sequence shown here is derived from an EMBL/GenBank/DDBJ whole genome shotgun (WGS) entry which is preliminary data.</text>
</comment>
<sequence length="178" mass="20066">MLLQKSSGFMGLPSRYRAGNKYFQHGTFETEASGLPRKDAGSSRRSYHFSQSLSAAEPKGRYKNGVLSPKVSFPSKSVVNETSGSLEMNSSRTPVRGDSRMFLHSRYPQTTNSTNLQFDIGSKDNGKSFLHFAPEISSDPLSFPQQMENSFAHLEKEKKWLETNFLENRKQEGDLDDK</sequence>
<evidence type="ECO:0000313" key="2">
    <source>
        <dbReference type="EMBL" id="KAH0619889.1"/>
    </source>
</evidence>
<gene>
    <name evidence="2" type="ORF">JD844_014275</name>
</gene>
<dbReference type="EMBL" id="JAIPUX010003439">
    <property type="protein sequence ID" value="KAH0619889.1"/>
    <property type="molecule type" value="Genomic_DNA"/>
</dbReference>
<protein>
    <submittedName>
        <fullName evidence="2">Uncharacterized protein</fullName>
    </submittedName>
</protein>